<protein>
    <submittedName>
        <fullName evidence="8">Uncharacterized protein</fullName>
    </submittedName>
</protein>
<evidence type="ECO:0000256" key="1">
    <source>
        <dbReference type="ARBA" id="ARBA00004496"/>
    </source>
</evidence>
<evidence type="ECO:0000256" key="4">
    <source>
        <dbReference type="ARBA" id="ARBA00022840"/>
    </source>
</evidence>
<evidence type="ECO:0000256" key="2">
    <source>
        <dbReference type="ARBA" id="ARBA00022490"/>
    </source>
</evidence>
<evidence type="ECO:0000313" key="8">
    <source>
        <dbReference type="EMBL" id="ORX41637.1"/>
    </source>
</evidence>
<dbReference type="EMBL" id="MCFH01000081">
    <property type="protein sequence ID" value="ORX41637.1"/>
    <property type="molecule type" value="Genomic_DNA"/>
</dbReference>
<dbReference type="GO" id="GO:0007018">
    <property type="term" value="P:microtubule-based movement"/>
    <property type="evidence" value="ECO:0007669"/>
    <property type="project" value="InterPro"/>
</dbReference>
<dbReference type="GO" id="GO:0007052">
    <property type="term" value="P:mitotic spindle organization"/>
    <property type="evidence" value="ECO:0007669"/>
    <property type="project" value="TreeGrafter"/>
</dbReference>
<feature type="region of interest" description="Disordered" evidence="7">
    <location>
        <begin position="507"/>
        <end position="533"/>
    </location>
</feature>
<feature type="compositionally biased region" description="Basic and acidic residues" evidence="7">
    <location>
        <begin position="585"/>
        <end position="595"/>
    </location>
</feature>
<dbReference type="GO" id="GO:0051231">
    <property type="term" value="P:spindle elongation"/>
    <property type="evidence" value="ECO:0007669"/>
    <property type="project" value="TreeGrafter"/>
</dbReference>
<comment type="caution">
    <text evidence="8">The sequence shown here is derived from an EMBL/GenBank/DDBJ whole genome shotgun (WGS) entry which is preliminary data.</text>
</comment>
<dbReference type="InterPro" id="IPR027640">
    <property type="entry name" value="Kinesin-like_fam"/>
</dbReference>
<dbReference type="GO" id="GO:0005524">
    <property type="term" value="F:ATP binding"/>
    <property type="evidence" value="ECO:0007669"/>
    <property type="project" value="UniProtKB-KW"/>
</dbReference>
<reference evidence="8 9" key="2">
    <citation type="submission" date="2016-08" db="EMBL/GenBank/DDBJ databases">
        <title>Pervasive Adenine N6-methylation of Active Genes in Fungi.</title>
        <authorList>
            <consortium name="DOE Joint Genome Institute"/>
            <person name="Mondo S.J."/>
            <person name="Dannebaum R.O."/>
            <person name="Kuo R.C."/>
            <person name="Labutti K."/>
            <person name="Haridas S."/>
            <person name="Kuo A."/>
            <person name="Salamov A."/>
            <person name="Ahrendt S.R."/>
            <person name="Lipzen A."/>
            <person name="Sullivan W."/>
            <person name="Andreopoulos W.B."/>
            <person name="Clum A."/>
            <person name="Lindquist E."/>
            <person name="Daum C."/>
            <person name="Ramamoorthy G.K."/>
            <person name="Gryganskyi A."/>
            <person name="Culley D."/>
            <person name="Magnuson J.K."/>
            <person name="James T.Y."/>
            <person name="O'Malley M.A."/>
            <person name="Stajich J.E."/>
            <person name="Spatafora J.W."/>
            <person name="Visel A."/>
            <person name="Grigoriev I.V."/>
        </authorList>
    </citation>
    <scope>NUCLEOTIDE SEQUENCE [LARGE SCALE GENOMIC DNA]</scope>
    <source>
        <strain evidence="9">finn</strain>
    </source>
</reference>
<sequence>MKLKYEEKLRLLQNMLTSAQKERDIALKKMNETEDDGKKEKTTDQKRKFEEKIRKLENEIAQLKQKYKNKDKTYSMSKNQNDNLIKNLKTNIENLKNEKNKLLQKMKMEVEKNRRIRFSNEQEIVGLKKREKEASMLAEKLEKNNQIQKALLKKKNEEALNSSKKIKSMMLLINKNKFQNEIINKRTKSSTALYQPRKSVSASTGSNLALYHSKSQSDSSKKKIISKVRTPLKSQEKNSKLLSLQVQWKKQSIDKEIEQFIINQELRMLYNDLLEKKINLELERKEILIKRNFGCKVDTSKEQLISTIENEKLDSIENEIKSIKGKIDKINQLNNIYNINENIHNNIVSYVGNFLKNMISENVQQLVKIYIKELVELRSNFIYSVFHSNIDSDSLDNLLMELKTAKKPYNLIKYYSKLMYPERYPSNLSFIKSDETMNKQGNSSGSVNQTFIDDDSQIMKDNKNSDHQTNDIIKRENSKNQFKMEDEYNRMLKSLESLYNIKLQEEMDDHDDNNGNHQNKRIYGSGDDVSRESHKELNENINKDEYNLDDYYFSNHKRNLSEQNAIIYSNMINSLQQKRNQQANTKREKQNETNKKLIHQRSRSLCDLKNIETDDCIRNSNDKLQNNRNNSKFNKPHIDNSNFNSSKVKTTKSFCSINDLLRKKETPLKKNYSEYISKQINSKVNNPKDDYEKTVNRLKCSITEKICNDIKKEIQDTYDIDISKKTGKTPKKLKYESSDSIKEKIYINH</sequence>
<dbReference type="GO" id="GO:0003777">
    <property type="term" value="F:microtubule motor activity"/>
    <property type="evidence" value="ECO:0007669"/>
    <property type="project" value="InterPro"/>
</dbReference>
<evidence type="ECO:0000256" key="7">
    <source>
        <dbReference type="SAM" id="MobiDB-lite"/>
    </source>
</evidence>
<evidence type="ECO:0000256" key="3">
    <source>
        <dbReference type="ARBA" id="ARBA00022741"/>
    </source>
</evidence>
<evidence type="ECO:0000256" key="6">
    <source>
        <dbReference type="SAM" id="Coils"/>
    </source>
</evidence>
<evidence type="ECO:0000256" key="5">
    <source>
        <dbReference type="ARBA" id="ARBA00023054"/>
    </source>
</evidence>
<dbReference type="Pfam" id="PF25764">
    <property type="entry name" value="KIF21A_4th"/>
    <property type="match status" value="1"/>
</dbReference>
<proteinExistence type="predicted"/>
<dbReference type="Proteomes" id="UP000193719">
    <property type="component" value="Unassembled WGS sequence"/>
</dbReference>
<evidence type="ECO:0000313" key="9">
    <source>
        <dbReference type="Proteomes" id="UP000193719"/>
    </source>
</evidence>
<dbReference type="AlphaFoldDB" id="A0A1Y1UUJ5"/>
<feature type="region of interest" description="Disordered" evidence="7">
    <location>
        <begin position="577"/>
        <end position="596"/>
    </location>
</feature>
<feature type="region of interest" description="Disordered" evidence="7">
    <location>
        <begin position="622"/>
        <end position="644"/>
    </location>
</feature>
<accession>A0A1Y1UUJ5</accession>
<dbReference type="GO" id="GO:0005737">
    <property type="term" value="C:cytoplasm"/>
    <property type="evidence" value="ECO:0007669"/>
    <property type="project" value="UniProtKB-SubCell"/>
</dbReference>
<keyword evidence="9" id="KW-1185">Reference proteome</keyword>
<gene>
    <name evidence="8" type="ORF">BCR36DRAFT_179006</name>
</gene>
<name>A0A1Y1UUJ5_9FUNG</name>
<keyword evidence="3" id="KW-0547">Nucleotide-binding</keyword>
<organism evidence="8 9">
    <name type="scientific">Piromyces finnis</name>
    <dbReference type="NCBI Taxonomy" id="1754191"/>
    <lineage>
        <taxon>Eukaryota</taxon>
        <taxon>Fungi</taxon>
        <taxon>Fungi incertae sedis</taxon>
        <taxon>Chytridiomycota</taxon>
        <taxon>Chytridiomycota incertae sedis</taxon>
        <taxon>Neocallimastigomycetes</taxon>
        <taxon>Neocallimastigales</taxon>
        <taxon>Neocallimastigaceae</taxon>
        <taxon>Piromyces</taxon>
    </lineage>
</organism>
<keyword evidence="4" id="KW-0067">ATP-binding</keyword>
<dbReference type="GO" id="GO:0005875">
    <property type="term" value="C:microtubule associated complex"/>
    <property type="evidence" value="ECO:0007669"/>
    <property type="project" value="TreeGrafter"/>
</dbReference>
<dbReference type="PANTHER" id="PTHR47969:SF15">
    <property type="entry name" value="CHROMOSOME-ASSOCIATED KINESIN KIF4A-RELATED"/>
    <property type="match status" value="1"/>
</dbReference>
<keyword evidence="2" id="KW-0963">Cytoplasm</keyword>
<feature type="region of interest" description="Disordered" evidence="7">
    <location>
        <begin position="27"/>
        <end position="47"/>
    </location>
</feature>
<feature type="coiled-coil region" evidence="6">
    <location>
        <begin position="263"/>
        <end position="333"/>
    </location>
</feature>
<comment type="subcellular location">
    <subcellularLocation>
        <location evidence="1">Cytoplasm</location>
    </subcellularLocation>
</comment>
<dbReference type="PANTHER" id="PTHR47969">
    <property type="entry name" value="CHROMOSOME-ASSOCIATED KINESIN KIF4A-RELATED"/>
    <property type="match status" value="1"/>
</dbReference>
<keyword evidence="5 6" id="KW-0175">Coiled coil</keyword>
<dbReference type="STRING" id="1754191.A0A1Y1UUJ5"/>
<dbReference type="OrthoDB" id="10561095at2759"/>
<reference evidence="8 9" key="1">
    <citation type="submission" date="2016-08" db="EMBL/GenBank/DDBJ databases">
        <title>Genomes of anaerobic fungi encode conserved fungal cellulosomes for biomass hydrolysis.</title>
        <authorList>
            <consortium name="DOE Joint Genome Institute"/>
            <person name="Haitjema C.H."/>
            <person name="Gilmore S.P."/>
            <person name="Henske J.K."/>
            <person name="Solomon K.V."/>
            <person name="De Groot R."/>
            <person name="Kuo A."/>
            <person name="Mondo S.J."/>
            <person name="Salamov A.A."/>
            <person name="Labutti K."/>
            <person name="Zhao Z."/>
            <person name="Chiniquy J."/>
            <person name="Barry K."/>
            <person name="Brewer H.M."/>
            <person name="Purvine S.O."/>
            <person name="Wright A.T."/>
            <person name="Boxma B."/>
            <person name="Van Alen T."/>
            <person name="Hackstein J.H."/>
            <person name="Baker S.E."/>
            <person name="Grigoriev I.V."/>
            <person name="O'Malley M.A."/>
        </authorList>
    </citation>
    <scope>NUCLEOTIDE SEQUENCE [LARGE SCALE GENOMIC DNA]</scope>
    <source>
        <strain evidence="9">finn</strain>
    </source>
</reference>